<comment type="function">
    <text evidence="3">Flagellin is the subunit protein which polymerizes to form the filaments of bacterial flagella.</text>
</comment>
<evidence type="ECO:0000259" key="4">
    <source>
        <dbReference type="Pfam" id="PF00669"/>
    </source>
</evidence>
<dbReference type="InterPro" id="IPR001492">
    <property type="entry name" value="Flagellin"/>
</dbReference>
<proteinExistence type="inferred from homology"/>
<dbReference type="Pfam" id="PF00669">
    <property type="entry name" value="Flagellin_N"/>
    <property type="match status" value="1"/>
</dbReference>
<evidence type="ECO:0000256" key="3">
    <source>
        <dbReference type="RuleBase" id="RU362073"/>
    </source>
</evidence>
<protein>
    <recommendedName>
        <fullName evidence="3">Flagellin</fullName>
    </recommendedName>
</protein>
<evidence type="ECO:0000256" key="1">
    <source>
        <dbReference type="ARBA" id="ARBA00005709"/>
    </source>
</evidence>
<keyword evidence="3" id="KW-0964">Secreted</keyword>
<evidence type="ECO:0000256" key="2">
    <source>
        <dbReference type="ARBA" id="ARBA00023143"/>
    </source>
</evidence>
<dbReference type="GO" id="GO:0009288">
    <property type="term" value="C:bacterial-type flagellum"/>
    <property type="evidence" value="ECO:0007669"/>
    <property type="project" value="InterPro"/>
</dbReference>
<dbReference type="EMBL" id="JAJEQW010000002">
    <property type="protein sequence ID" value="MCC2241256.1"/>
    <property type="molecule type" value="Genomic_DNA"/>
</dbReference>
<keyword evidence="2 3" id="KW-0975">Bacterial flagellum</keyword>
<dbReference type="SUPFAM" id="SSF64518">
    <property type="entry name" value="Phase 1 flagellin"/>
    <property type="match status" value="1"/>
</dbReference>
<dbReference type="InterPro" id="IPR046358">
    <property type="entry name" value="Flagellin_C"/>
</dbReference>
<dbReference type="Proteomes" id="UP001198893">
    <property type="component" value="Unassembled WGS sequence"/>
</dbReference>
<comment type="subcellular location">
    <subcellularLocation>
        <location evidence="3">Secreted</location>
    </subcellularLocation>
    <subcellularLocation>
        <location evidence="3">Bacterial flagellum</location>
    </subcellularLocation>
</comment>
<comment type="caution">
    <text evidence="6">The sequence shown here is derived from an EMBL/GenBank/DDBJ whole genome shotgun (WGS) entry which is preliminary data.</text>
</comment>
<dbReference type="PANTHER" id="PTHR42792:SF1">
    <property type="entry name" value="FLAGELLAR HOOK-ASSOCIATED PROTEIN 3"/>
    <property type="match status" value="1"/>
</dbReference>
<sequence length="503" mass="55786">MRVTNNMIMSNTKININGNKTNVNTLNNQMTSQKKISRPSDDPVIAIRALRLRSSLSQINQYYEKNIPDAEAWLDVTETSLTNMKKLLTTIHTQCDAGANGTPTEEDRKTILKQLQSLSDQIYSEGDADYAGRTVFTGYKTNSTLTFQADSKEAYNISEYLSADKIEEYNYSYGNVKTPTAADVAAKTAPGTPENTTLHRLRLSYDNITDITGGKISYSYTDAATGQMTTKELNVTTVTTSDLEASSYAIADNDIVFNKDTGEFLMGKTLASNLKSFGATVSVNYDKTGFSKGELRPENYFDCTNNTDAANPIQYTNFENGKRVRQDIEYTIASNQTLVVNTQASTVFNSDIARDLDNLTSIVQSAIDAHSVVDNIKEMKGLSQYSSKDDQEYLESCLAAAQKQADYADHQLQTVFNRGLTKFEGYMSDVNLAITDVGSKGQQLDITKNRMSNQQQTVEALKSDNEDKDLSEIIIDYTSSYTAYQASLQAAAKLERQTLLDYL</sequence>
<reference evidence="6" key="1">
    <citation type="submission" date="2021-10" db="EMBL/GenBank/DDBJ databases">
        <title>Anaerobic single-cell dispensing facilitates the cultivation of human gut bacteria.</title>
        <authorList>
            <person name="Afrizal A."/>
        </authorList>
    </citation>
    <scope>NUCLEOTIDE SEQUENCE</scope>
    <source>
        <strain evidence="6">CLA-AA-H204</strain>
    </source>
</reference>
<keyword evidence="6" id="KW-0969">Cilium</keyword>
<dbReference type="RefSeq" id="WP_227709635.1">
    <property type="nucleotide sequence ID" value="NZ_JAJEQW010000002.1"/>
</dbReference>
<evidence type="ECO:0000313" key="6">
    <source>
        <dbReference type="EMBL" id="MCC2241256.1"/>
    </source>
</evidence>
<dbReference type="Pfam" id="PF00700">
    <property type="entry name" value="Flagellin_C"/>
    <property type="match status" value="1"/>
</dbReference>
<dbReference type="PANTHER" id="PTHR42792">
    <property type="entry name" value="FLAGELLIN"/>
    <property type="match status" value="1"/>
</dbReference>
<evidence type="ECO:0000313" key="7">
    <source>
        <dbReference type="Proteomes" id="UP001198893"/>
    </source>
</evidence>
<dbReference type="GO" id="GO:0005198">
    <property type="term" value="F:structural molecule activity"/>
    <property type="evidence" value="ECO:0007669"/>
    <property type="project" value="InterPro"/>
</dbReference>
<feature type="domain" description="Flagellin N-terminal" evidence="4">
    <location>
        <begin position="4"/>
        <end position="141"/>
    </location>
</feature>
<keyword evidence="6" id="KW-0282">Flagellum</keyword>
<accession>A0AAW4WF62</accession>
<dbReference type="Gene3D" id="1.20.1330.10">
    <property type="entry name" value="f41 fragment of flagellin, N-terminal domain"/>
    <property type="match status" value="2"/>
</dbReference>
<name>A0AAW4WF62_9FIRM</name>
<dbReference type="InterPro" id="IPR001029">
    <property type="entry name" value="Flagellin_N"/>
</dbReference>
<feature type="domain" description="Flagellin C-terminal" evidence="5">
    <location>
        <begin position="424"/>
        <end position="503"/>
    </location>
</feature>
<organism evidence="6 7">
    <name type="scientific">Roseburia amylophila</name>
    <dbReference type="NCBI Taxonomy" id="2981794"/>
    <lineage>
        <taxon>Bacteria</taxon>
        <taxon>Bacillati</taxon>
        <taxon>Bacillota</taxon>
        <taxon>Clostridia</taxon>
        <taxon>Lachnospirales</taxon>
        <taxon>Lachnospiraceae</taxon>
        <taxon>Roseburia</taxon>
    </lineage>
</organism>
<dbReference type="AlphaFoldDB" id="A0AAW4WF62"/>
<gene>
    <name evidence="6" type="ORF">LKD47_02905</name>
</gene>
<keyword evidence="6" id="KW-0966">Cell projection</keyword>
<evidence type="ECO:0000259" key="5">
    <source>
        <dbReference type="Pfam" id="PF00700"/>
    </source>
</evidence>
<comment type="similarity">
    <text evidence="1 3">Belongs to the bacterial flagellin family.</text>
</comment>